<name>A0ABS1E1L8_9GAMM</name>
<evidence type="ECO:0000313" key="2">
    <source>
        <dbReference type="Proteomes" id="UP000738126"/>
    </source>
</evidence>
<proteinExistence type="predicted"/>
<dbReference type="Pfam" id="PF19888">
    <property type="entry name" value="DUF6361"/>
    <property type="match status" value="1"/>
</dbReference>
<comment type="caution">
    <text evidence="1">The sequence shown here is derived from an EMBL/GenBank/DDBJ whole genome shotgun (WGS) entry which is preliminary data.</text>
</comment>
<dbReference type="InterPro" id="IPR045941">
    <property type="entry name" value="DUF6361"/>
</dbReference>
<accession>A0ABS1E1L8</accession>
<sequence length="408" mass="45773">MTATPASLTWLDLTASDRDNVRRVLDLFEEQGTIDELGLGAVRDFFSDTLFPGTSTLHTRLRYVLFIPWLYRRLEARYRQVQDIAAEARAEEIRLIEALLSGGEEEGVIGAVARERLSRLPSQAYWSALVRWGLFGPRQSQGWYHRHFKRLAAGLRSARPDDAGELEAPERTWHPQLPGPPEGLLETATFALTAEEAGFLRDRMESAVPGSLLAHLVREGSTALGDARWLWEAPEVGQAPGSLRELVAMARRFSLHMEGAPLLYNLYLAELRRERHGDPQGVDAGHIERYREALARWAEAEEREDPFDPEALWQLGARHGAAFKEPLKRFVAAWSEGLNRHGAAAVADSGPLRDLVAQRERALKGARARVVNANRLDQWRGGAGVGRLDFRWPNVRRLLVDLHEGLAA</sequence>
<evidence type="ECO:0008006" key="3">
    <source>
        <dbReference type="Google" id="ProtNLM"/>
    </source>
</evidence>
<evidence type="ECO:0000313" key="1">
    <source>
        <dbReference type="EMBL" id="MBK1725596.1"/>
    </source>
</evidence>
<gene>
    <name evidence="1" type="ORF">CKO13_00845</name>
</gene>
<protein>
    <recommendedName>
        <fullName evidence="3">Zorya protein ZorC EH domain-containing protein</fullName>
    </recommendedName>
</protein>
<keyword evidence="2" id="KW-1185">Reference proteome</keyword>
<reference evidence="1 2" key="1">
    <citation type="journal article" date="2020" name="Microorganisms">
        <title>Osmotic Adaptation and Compatible Solute Biosynthesis of Phototrophic Bacteria as Revealed from Genome Analyses.</title>
        <authorList>
            <person name="Imhoff J.F."/>
            <person name="Rahn T."/>
            <person name="Kunzel S."/>
            <person name="Keller A."/>
            <person name="Neulinger S.C."/>
        </authorList>
    </citation>
    <scope>NUCLEOTIDE SEQUENCE [LARGE SCALE GENOMIC DNA]</scope>
    <source>
        <strain evidence="1 2">DSM 15116</strain>
    </source>
</reference>
<dbReference type="RefSeq" id="WP_200255901.1">
    <property type="nucleotide sequence ID" value="NZ_NRSH01000004.1"/>
</dbReference>
<dbReference type="Proteomes" id="UP000738126">
    <property type="component" value="Unassembled WGS sequence"/>
</dbReference>
<dbReference type="EMBL" id="NRSH01000004">
    <property type="protein sequence ID" value="MBK1725596.1"/>
    <property type="molecule type" value="Genomic_DNA"/>
</dbReference>
<organism evidence="1 2">
    <name type="scientific">Halorhodospira neutriphila</name>
    <dbReference type="NCBI Taxonomy" id="168379"/>
    <lineage>
        <taxon>Bacteria</taxon>
        <taxon>Pseudomonadati</taxon>
        <taxon>Pseudomonadota</taxon>
        <taxon>Gammaproteobacteria</taxon>
        <taxon>Chromatiales</taxon>
        <taxon>Ectothiorhodospiraceae</taxon>
        <taxon>Halorhodospira</taxon>
    </lineage>
</organism>